<gene>
    <name evidence="2" type="ORF">SteCoe_3029</name>
</gene>
<evidence type="ECO:0000313" key="2">
    <source>
        <dbReference type="EMBL" id="OMJ93965.1"/>
    </source>
</evidence>
<feature type="compositionally biased region" description="Basic and acidic residues" evidence="1">
    <location>
        <begin position="1016"/>
        <end position="1062"/>
    </location>
</feature>
<comment type="caution">
    <text evidence="2">The sequence shown here is derived from an EMBL/GenBank/DDBJ whole genome shotgun (WGS) entry which is preliminary data.</text>
</comment>
<feature type="region of interest" description="Disordered" evidence="1">
    <location>
        <begin position="737"/>
        <end position="1062"/>
    </location>
</feature>
<protein>
    <submittedName>
        <fullName evidence="2">Uncharacterized protein</fullName>
    </submittedName>
</protein>
<reference evidence="2 3" key="1">
    <citation type="submission" date="2016-11" db="EMBL/GenBank/DDBJ databases">
        <title>The macronuclear genome of Stentor coeruleus: a giant cell with tiny introns.</title>
        <authorList>
            <person name="Slabodnick M."/>
            <person name="Ruby J.G."/>
            <person name="Reiff S.B."/>
            <person name="Swart E.C."/>
            <person name="Gosai S."/>
            <person name="Prabakaran S."/>
            <person name="Witkowska E."/>
            <person name="Larue G.E."/>
            <person name="Fisher S."/>
            <person name="Freeman R.M."/>
            <person name="Gunawardena J."/>
            <person name="Chu W."/>
            <person name="Stover N.A."/>
            <person name="Gregory B.D."/>
            <person name="Nowacki M."/>
            <person name="Derisi J."/>
            <person name="Roy S.W."/>
            <person name="Marshall W.F."/>
            <person name="Sood P."/>
        </authorList>
    </citation>
    <scope>NUCLEOTIDE SEQUENCE [LARGE SCALE GENOMIC DNA]</scope>
    <source>
        <strain evidence="2">WM001</strain>
    </source>
</reference>
<sequence length="1098" mass="127768">MIENMEKKFSDSKSDKVEFRTLNENYTALKTEMLEKDRYIQMLEKKLRDYKNEYDGRFSGESLQELKLDLKEKALALESQASQIKDLMSEKTQWKKLYDLISGLIPEYLENEKYNDFFGKSDWQKFSEMLISLRNSIKEKDILIDGLNRKLKDAMSKTERKDWEHIRDTGQNMKSDLENLHYNKKHSEVVGLFTEIKDTVNEVIDKVHSCSQVHSYFKAHLVCSKRFKSMIENQEFPESLLKLMKLLIDIIDNCLNNSMMSTKNPYTTETPIGNYKNTIRGEREESYGRFSKHETGKSSRYKSEEKIHTEWVKSSGKEHGHKISSWTQTPSDKIVVGKSIKPTLQLTDLNEEKNNRSIQTSFDVQKIISPKVFTQISEGNKNFSNFPTPKTQYIPQIEDTSHFPQQYSYEANEASHNYAHQGKNPNYIKIQDNAYENQQRPRFEPGQEYYGYQEKEYNYDNQRAYNEENAYGSQIRQNKIANYDEPSLRSKKELIHEAEGRKNLNHDRPPRSTGQEPLYQAAPKRLTNEGSYESGQRRFGSQEGPYERILKSPNNQRRQFDSLRRPDIEEPSYGAEQLKKYGSKDDHFLIKKPQGVNEPCYTQQIPYYENAPKKQDFKPCSSTPKATLDPNYYNSGGRQDFPYPIPSQKKTYENPQKKFTYPESPYETYPSSIAANDSHFNENPLPAVYSPNRNQSPKAHMDLALFDESHQLLKIIDKQNSRLAKINNQISQLVPSKTEAISEREDFDESSHVANYGKDRKNPKAKNQRNLEDDDNAEGKKDSYFYDYETENAYKKSTNPKEKVSDNKARQSPRGIKITKPGDKKDPQESLQRSRIPTIPKANTSLEESKRIKSPPRTGKSTPNLENSKRIKSPTKPDRNNTTTDDGKRACSPKNIEKNARPKAEDTKRIKTPQKSPRYISEEIKITKPTESFKIPEGYENAPLSPNSFEESVRESSPYRKHKNPDYANEYIYEDENGSRSPNGEDTEGFQDSSDQDNPKKEKFRSGLEVSALRIPPKDSQENRISEYGKKNNLSPRRDLREPDDKKRSDRNWSPDLDADRFRGYTRPLLKEEKCWESVSDFFGRKTPEDKSKDIEDN</sequence>
<feature type="compositionally biased region" description="Basic and acidic residues" evidence="1">
    <location>
        <begin position="799"/>
        <end position="809"/>
    </location>
</feature>
<feature type="compositionally biased region" description="Basic and acidic residues" evidence="1">
    <location>
        <begin position="875"/>
        <end position="909"/>
    </location>
</feature>
<feature type="compositionally biased region" description="Basic and acidic residues" evidence="1">
    <location>
        <begin position="499"/>
        <end position="510"/>
    </location>
</feature>
<keyword evidence="3" id="KW-1185">Reference proteome</keyword>
<evidence type="ECO:0000256" key="1">
    <source>
        <dbReference type="SAM" id="MobiDB-lite"/>
    </source>
</evidence>
<proteinExistence type="predicted"/>
<organism evidence="2 3">
    <name type="scientific">Stentor coeruleus</name>
    <dbReference type="NCBI Taxonomy" id="5963"/>
    <lineage>
        <taxon>Eukaryota</taxon>
        <taxon>Sar</taxon>
        <taxon>Alveolata</taxon>
        <taxon>Ciliophora</taxon>
        <taxon>Postciliodesmatophora</taxon>
        <taxon>Heterotrichea</taxon>
        <taxon>Heterotrichida</taxon>
        <taxon>Stentoridae</taxon>
        <taxon>Stentor</taxon>
    </lineage>
</organism>
<feature type="compositionally biased region" description="Basic and acidic residues" evidence="1">
    <location>
        <begin position="997"/>
        <end position="1006"/>
    </location>
</feature>
<feature type="region of interest" description="Disordered" evidence="1">
    <location>
        <begin position="628"/>
        <end position="651"/>
    </location>
</feature>
<dbReference type="AlphaFoldDB" id="A0A1R2CY95"/>
<name>A0A1R2CY95_9CILI</name>
<dbReference type="EMBL" id="MPUH01000034">
    <property type="protein sequence ID" value="OMJ93965.1"/>
    <property type="molecule type" value="Genomic_DNA"/>
</dbReference>
<accession>A0A1R2CY95</accession>
<feature type="compositionally biased region" description="Polar residues" evidence="1">
    <location>
        <begin position="829"/>
        <end position="846"/>
    </location>
</feature>
<evidence type="ECO:0000313" key="3">
    <source>
        <dbReference type="Proteomes" id="UP000187209"/>
    </source>
</evidence>
<feature type="compositionally biased region" description="Basic and acidic residues" evidence="1">
    <location>
        <begin position="558"/>
        <end position="568"/>
    </location>
</feature>
<feature type="region of interest" description="Disordered" evidence="1">
    <location>
        <begin position="499"/>
        <end position="573"/>
    </location>
</feature>
<dbReference type="Proteomes" id="UP000187209">
    <property type="component" value="Unassembled WGS sequence"/>
</dbReference>